<gene>
    <name evidence="1" type="ORF">COY16_02655</name>
</gene>
<protein>
    <submittedName>
        <fullName evidence="1">Uncharacterized protein</fullName>
    </submittedName>
</protein>
<organism evidence="1 2">
    <name type="scientific">Candidatus Roizmanbacteria bacterium CG_4_10_14_0_2_um_filter_39_13</name>
    <dbReference type="NCBI Taxonomy" id="1974825"/>
    <lineage>
        <taxon>Bacteria</taxon>
        <taxon>Candidatus Roizmaniibacteriota</taxon>
    </lineage>
</organism>
<dbReference type="EMBL" id="PFOB01000031">
    <property type="protein sequence ID" value="PIZ63109.1"/>
    <property type="molecule type" value="Genomic_DNA"/>
</dbReference>
<sequence length="173" mass="19469">MKRRPILFIFILLTTLIFILGVQYGKTVNVTDEAFSLLMSITPSAEPPIPTQKDSTYILYTNDICNISFLYPDTLTLKDASTEASLISSSDKNQFTLDCGDELKPSLPPSEKTATRSVQLQQFTMIGENLKDSEGTTIHFSRKHPYNKRTISVTVNESLLPLIEKTFEFVKPL</sequence>
<reference evidence="2" key="1">
    <citation type="submission" date="2017-09" db="EMBL/GenBank/DDBJ databases">
        <title>Depth-based differentiation of microbial function through sediment-hosted aquifers and enrichment of novel symbionts in the deep terrestrial subsurface.</title>
        <authorList>
            <person name="Probst A.J."/>
            <person name="Ladd B."/>
            <person name="Jarett J.K."/>
            <person name="Geller-Mcgrath D.E."/>
            <person name="Sieber C.M.K."/>
            <person name="Emerson J.B."/>
            <person name="Anantharaman K."/>
            <person name="Thomas B.C."/>
            <person name="Malmstrom R."/>
            <person name="Stieglmeier M."/>
            <person name="Klingl A."/>
            <person name="Woyke T."/>
            <person name="Ryan C.M."/>
            <person name="Banfield J.F."/>
        </authorList>
    </citation>
    <scope>NUCLEOTIDE SEQUENCE [LARGE SCALE GENOMIC DNA]</scope>
</reference>
<accession>A0A2M7TZ58</accession>
<name>A0A2M7TZ58_9BACT</name>
<comment type="caution">
    <text evidence="1">The sequence shown here is derived from an EMBL/GenBank/DDBJ whole genome shotgun (WGS) entry which is preliminary data.</text>
</comment>
<evidence type="ECO:0000313" key="2">
    <source>
        <dbReference type="Proteomes" id="UP000228503"/>
    </source>
</evidence>
<dbReference type="AlphaFoldDB" id="A0A2M7TZ58"/>
<dbReference type="Proteomes" id="UP000228503">
    <property type="component" value="Unassembled WGS sequence"/>
</dbReference>
<evidence type="ECO:0000313" key="1">
    <source>
        <dbReference type="EMBL" id="PIZ63109.1"/>
    </source>
</evidence>
<proteinExistence type="predicted"/>